<gene>
    <name evidence="1" type="ORF">ERS132457_00280</name>
</gene>
<dbReference type="AlphaFoldDB" id="A0A0Z8JXQ8"/>
<accession>A0A0Z8JXQ8</accession>
<evidence type="ECO:0000313" key="1">
    <source>
        <dbReference type="EMBL" id="CYV56960.1"/>
    </source>
</evidence>
<dbReference type="EMBL" id="FIIR01000002">
    <property type="protein sequence ID" value="CYV56960.1"/>
    <property type="molecule type" value="Genomic_DNA"/>
</dbReference>
<name>A0A0Z8JXQ8_STRSU</name>
<reference evidence="1 2" key="1">
    <citation type="submission" date="2016-02" db="EMBL/GenBank/DDBJ databases">
        <authorList>
            <consortium name="Pathogen Informatics"/>
        </authorList>
    </citation>
    <scope>NUCLEOTIDE SEQUENCE [LARGE SCALE GENOMIC DNA]</scope>
    <source>
        <strain evidence="1 2">LSS95</strain>
    </source>
</reference>
<protein>
    <submittedName>
        <fullName evidence="1">Uncharacterized protein</fullName>
    </submittedName>
</protein>
<organism evidence="1 2">
    <name type="scientific">Streptococcus suis</name>
    <dbReference type="NCBI Taxonomy" id="1307"/>
    <lineage>
        <taxon>Bacteria</taxon>
        <taxon>Bacillati</taxon>
        <taxon>Bacillota</taxon>
        <taxon>Bacilli</taxon>
        <taxon>Lactobacillales</taxon>
        <taxon>Streptococcaceae</taxon>
        <taxon>Streptococcus</taxon>
    </lineage>
</organism>
<sequence length="320" mass="38292">MKMKKKKIWYGLAGMLLLSSLAIWTSYKLRPEWFDKENIYHKVYDYEVIKDLKPQKAIIKDIEIEIIHKDTPPHILNQEGWEEADRDHISRSRYNNYFLTVNLDNGETLELPIEINEGVGPGFNNSLPNLHLYNKLSLRFPGMVLEEEDDIEVLDQLLMLHTGDTLFQADTNFLHLARFKLKNPETGQLQTYYEYSKVAETPSHRTRYFIQGAEASPEERQAFFDNYNPNAEPNYWDRRWDYDVKNEIYPEKQSYYYMLFYSDRLTNIPLSISTTGSEFKTTIRHTYFKEENEVLWQYSETKTYNEENKNEYIKEILNQY</sequence>
<evidence type="ECO:0000313" key="2">
    <source>
        <dbReference type="Proteomes" id="UP000069831"/>
    </source>
</evidence>
<proteinExistence type="predicted"/>
<dbReference type="Proteomes" id="UP000069831">
    <property type="component" value="Unassembled WGS sequence"/>
</dbReference>